<proteinExistence type="predicted"/>
<name>A0ABP9ID95_9ACTN</name>
<dbReference type="CDD" id="cd00093">
    <property type="entry name" value="HTH_XRE"/>
    <property type="match status" value="1"/>
</dbReference>
<reference evidence="2" key="1">
    <citation type="journal article" date="2019" name="Int. J. Syst. Evol. Microbiol.">
        <title>The Global Catalogue of Microorganisms (GCM) 10K type strain sequencing project: providing services to taxonomists for standard genome sequencing and annotation.</title>
        <authorList>
            <consortium name="The Broad Institute Genomics Platform"/>
            <consortium name="The Broad Institute Genome Sequencing Center for Infectious Disease"/>
            <person name="Wu L."/>
            <person name="Ma J."/>
        </authorList>
    </citation>
    <scope>NUCLEOTIDE SEQUENCE [LARGE SCALE GENOMIC DNA]</scope>
    <source>
        <strain evidence="2">JCM 17986</strain>
    </source>
</reference>
<dbReference type="InterPro" id="IPR010982">
    <property type="entry name" value="Lambda_DNA-bd_dom_sf"/>
</dbReference>
<dbReference type="RefSeq" id="WP_345680694.1">
    <property type="nucleotide sequence ID" value="NZ_BAABHS010000052.1"/>
</dbReference>
<dbReference type="Gene3D" id="1.10.260.40">
    <property type="entry name" value="lambda repressor-like DNA-binding domains"/>
    <property type="match status" value="1"/>
</dbReference>
<comment type="caution">
    <text evidence="1">The sequence shown here is derived from an EMBL/GenBank/DDBJ whole genome shotgun (WGS) entry which is preliminary data.</text>
</comment>
<evidence type="ECO:0008006" key="3">
    <source>
        <dbReference type="Google" id="ProtNLM"/>
    </source>
</evidence>
<dbReference type="EMBL" id="BAABHS010000052">
    <property type="protein sequence ID" value="GAA4994305.1"/>
    <property type="molecule type" value="Genomic_DNA"/>
</dbReference>
<keyword evidence="2" id="KW-1185">Reference proteome</keyword>
<accession>A0ABP9ID95</accession>
<organism evidence="1 2">
    <name type="scientific">Yinghuangia aomiensis</name>
    <dbReference type="NCBI Taxonomy" id="676205"/>
    <lineage>
        <taxon>Bacteria</taxon>
        <taxon>Bacillati</taxon>
        <taxon>Actinomycetota</taxon>
        <taxon>Actinomycetes</taxon>
        <taxon>Kitasatosporales</taxon>
        <taxon>Streptomycetaceae</taxon>
        <taxon>Yinghuangia</taxon>
    </lineage>
</organism>
<protein>
    <recommendedName>
        <fullName evidence="3">HTH cro/C1-type domain-containing protein</fullName>
    </recommendedName>
</protein>
<evidence type="ECO:0000313" key="1">
    <source>
        <dbReference type="EMBL" id="GAA4994305.1"/>
    </source>
</evidence>
<dbReference type="InterPro" id="IPR001387">
    <property type="entry name" value="Cro/C1-type_HTH"/>
</dbReference>
<gene>
    <name evidence="1" type="ORF">GCM10023205_78820</name>
</gene>
<dbReference type="Proteomes" id="UP001500466">
    <property type="component" value="Unassembled WGS sequence"/>
</dbReference>
<sequence length="505" mass="54213">MPQTRRQSIKDQQRQLREELAAQDLGIDRIAAEMGRQFRLRPRSAYRVAHGWTQEAAADRYNRAAAACGVDADGAASMDGPRISNIESWPQGGRRPTLPVLRVLAAAYGTTADQLIDVEDRRRMPAQDLLLLGDMTRMEANASATIEATAASGRSVPLVLQVSTPPTSLAPRHEPAAGADPMAALRSARRLVDRTLATGTVTHKQLDHLALRLEDYRAHYTMTPPAAVLPELLADVLEAQAIAADRQPGLVQLRLSENIALLASLVADALMKLGAIHEATGWHRTARAAAEDTGDPELQARTLVHAAMLPYYFGVPEHSLRLAREARQLLSQQHSAVAASAAAAEARAAARSCDFAVAVTAMAEAQRLFDLTQSKVNADQADAFGFPERRLLLYMSGTLTYLGELKAARAAQVRAKAMYPPSSGIDPALLDLDEAVCYLHEHALSDACELAISALQGVPTAHRTLILNARAQHVLDGVPVALRSAPVVKELHEVLALPAGGSPAL</sequence>
<evidence type="ECO:0000313" key="2">
    <source>
        <dbReference type="Proteomes" id="UP001500466"/>
    </source>
</evidence>